<evidence type="ECO:0000259" key="6">
    <source>
        <dbReference type="PROSITE" id="PS50975"/>
    </source>
</evidence>
<dbReference type="SUPFAM" id="SSF56059">
    <property type="entry name" value="Glutathione synthetase ATP-binding domain-like"/>
    <property type="match status" value="1"/>
</dbReference>
<dbReference type="InterPro" id="IPR013815">
    <property type="entry name" value="ATP_grasp_subdomain_1"/>
</dbReference>
<evidence type="ECO:0000256" key="3">
    <source>
        <dbReference type="ARBA" id="ARBA00022741"/>
    </source>
</evidence>
<reference evidence="7 8" key="1">
    <citation type="submission" date="2020-02" db="EMBL/GenBank/DDBJ databases">
        <title>Rhodobacter algicola sp. nov., isolated from microalga culture.</title>
        <authorList>
            <person name="Park C.-Y."/>
        </authorList>
    </citation>
    <scope>NUCLEOTIDE SEQUENCE [LARGE SCALE GENOMIC DNA]</scope>
    <source>
        <strain evidence="7 8">ETT8</strain>
    </source>
</reference>
<dbReference type="Pfam" id="PF13607">
    <property type="entry name" value="Succ_CoA_lig"/>
    <property type="match status" value="1"/>
</dbReference>
<dbReference type="PANTHER" id="PTHR43334:SF1">
    <property type="entry name" value="3-HYDROXYPROPIONATE--COA LIGASE [ADP-FORMING]"/>
    <property type="match status" value="1"/>
</dbReference>
<dbReference type="Gene3D" id="3.40.50.261">
    <property type="entry name" value="Succinyl-CoA synthetase domains"/>
    <property type="match status" value="2"/>
</dbReference>
<organism evidence="7 8">
    <name type="scientific">Pseudotabrizicola algicola</name>
    <dbReference type="NCBI Taxonomy" id="2709381"/>
    <lineage>
        <taxon>Bacteria</taxon>
        <taxon>Pseudomonadati</taxon>
        <taxon>Pseudomonadota</taxon>
        <taxon>Alphaproteobacteria</taxon>
        <taxon>Rhodobacterales</taxon>
        <taxon>Paracoccaceae</taxon>
        <taxon>Pseudotabrizicola</taxon>
    </lineage>
</organism>
<evidence type="ECO:0000256" key="2">
    <source>
        <dbReference type="ARBA" id="ARBA00022598"/>
    </source>
</evidence>
<evidence type="ECO:0000313" key="8">
    <source>
        <dbReference type="Proteomes" id="UP000481421"/>
    </source>
</evidence>
<evidence type="ECO:0000256" key="1">
    <source>
        <dbReference type="ARBA" id="ARBA00022532"/>
    </source>
</evidence>
<dbReference type="SUPFAM" id="SSF51735">
    <property type="entry name" value="NAD(P)-binding Rossmann-fold domains"/>
    <property type="match status" value="1"/>
</dbReference>
<keyword evidence="4 5" id="KW-0067">ATP-binding</keyword>
<dbReference type="InterPro" id="IPR051538">
    <property type="entry name" value="Acyl-CoA_Synth/Transferase"/>
</dbReference>
<accession>A0A6B3RSV5</accession>
<sequence>MNTQSISAAEIIARARAEGRQALDEATGKTLLSHFGVRTPRSVVVTSAEEGRQRAAGLIAPFVVKVVSAEILHKSDAGGVTLHLADGAAVADAINAMSQKPGIATAKVDGWLVEEMIPPGREVVIGGFRDPQFGPMIMVGLGGIFVEVLKDVSFRICPIDRTQAQEMLSELKGRSLLQGARGEAAVNEGALLDAMVAIGGAKGLLTTLADDIAELDLNPVIVSAKGAVAADARFILSDAKLAASAQNARDPLLEFLPLFEPKTIAVLGASTKDVAIANTFIRRLKDFGYSGQIYPIHPSATEIEGLTAYPTISEAPEPVDYAYIAIGATRIPDVIANAAGRLKIAQVISSGFGEMEEGRALQEDLVRKAAAADVRVLGPNCLGTYSPRGGLTFPVGAPRDVGHIGIVSQSGGLSTDIIKRGQWRGLRFSGLVTIGNSADVTPHELVNYYFADPQTKAVGLYIEDVREGRAFFDLLRNHPAPKPVVILKGGRSALGRAAAASHTGALAGDDRAWDALAAQLPVALVTTVDEFIDALLVLQSFELRPDKPTRDVVLFGNGGGSSVLGTDVFAANGLTVAPFSADVLAPLEAMGLPPGTSVLNPIDTPVRTLQEKDGWIAGEILDHVLAGAAPDAVAMHLNLAAFVGRGSVDPIANLFAVIEDRLRKFPGVAHFALALRADGSPELEEKRRIYREKARVLGIPVFDEIPAMAGALAIVAHLEKRLASRMT</sequence>
<comment type="caution">
    <text evidence="7">The sequence shown here is derived from an EMBL/GenBank/DDBJ whole genome shotgun (WGS) entry which is preliminary data.</text>
</comment>
<evidence type="ECO:0000256" key="5">
    <source>
        <dbReference type="PROSITE-ProRule" id="PRU00409"/>
    </source>
</evidence>
<evidence type="ECO:0000313" key="7">
    <source>
        <dbReference type="EMBL" id="NEX48611.1"/>
    </source>
</evidence>
<dbReference type="InterPro" id="IPR016102">
    <property type="entry name" value="Succinyl-CoA_synth-like"/>
</dbReference>
<dbReference type="SMART" id="SM00881">
    <property type="entry name" value="CoA_binding"/>
    <property type="match status" value="1"/>
</dbReference>
<keyword evidence="8" id="KW-1185">Reference proteome</keyword>
<feature type="domain" description="ATP-grasp" evidence="6">
    <location>
        <begin position="29"/>
        <end position="257"/>
    </location>
</feature>
<dbReference type="PANTHER" id="PTHR43334">
    <property type="entry name" value="ACETATE--COA LIGASE [ADP-FORMING]"/>
    <property type="match status" value="1"/>
</dbReference>
<dbReference type="RefSeq" id="WP_164615410.1">
    <property type="nucleotide sequence ID" value="NZ_JAAIKE010000014.1"/>
</dbReference>
<dbReference type="InterPro" id="IPR036291">
    <property type="entry name" value="NAD(P)-bd_dom_sf"/>
</dbReference>
<dbReference type="Pfam" id="PF13549">
    <property type="entry name" value="ATP-grasp_5"/>
    <property type="match status" value="1"/>
</dbReference>
<gene>
    <name evidence="7" type="ORF">G3572_20650</name>
</gene>
<dbReference type="GO" id="GO:0006099">
    <property type="term" value="P:tricarboxylic acid cycle"/>
    <property type="evidence" value="ECO:0007669"/>
    <property type="project" value="UniProtKB-KW"/>
</dbReference>
<dbReference type="Gene3D" id="3.30.470.20">
    <property type="entry name" value="ATP-grasp fold, B domain"/>
    <property type="match status" value="1"/>
</dbReference>
<name>A0A6B3RSV5_9RHOB</name>
<dbReference type="Pfam" id="PF13380">
    <property type="entry name" value="CoA_binding_2"/>
    <property type="match status" value="1"/>
</dbReference>
<dbReference type="PROSITE" id="PS50975">
    <property type="entry name" value="ATP_GRASP"/>
    <property type="match status" value="1"/>
</dbReference>
<dbReference type="Proteomes" id="UP000481421">
    <property type="component" value="Unassembled WGS sequence"/>
</dbReference>
<dbReference type="InterPro" id="IPR032875">
    <property type="entry name" value="Succ_CoA_lig_flav_dom"/>
</dbReference>
<proteinExistence type="predicted"/>
<evidence type="ECO:0000256" key="4">
    <source>
        <dbReference type="ARBA" id="ARBA00022840"/>
    </source>
</evidence>
<dbReference type="EMBL" id="JAAIKE010000014">
    <property type="protein sequence ID" value="NEX48611.1"/>
    <property type="molecule type" value="Genomic_DNA"/>
</dbReference>
<dbReference type="AlphaFoldDB" id="A0A6B3RSV5"/>
<keyword evidence="1" id="KW-0816">Tricarboxylic acid cycle</keyword>
<keyword evidence="3 5" id="KW-0547">Nucleotide-binding</keyword>
<dbReference type="SUPFAM" id="SSF52210">
    <property type="entry name" value="Succinyl-CoA synthetase domains"/>
    <property type="match status" value="2"/>
</dbReference>
<protein>
    <submittedName>
        <fullName evidence="7">CoA-binding protein</fullName>
    </submittedName>
</protein>
<dbReference type="Gene3D" id="3.40.50.720">
    <property type="entry name" value="NAD(P)-binding Rossmann-like Domain"/>
    <property type="match status" value="1"/>
</dbReference>
<dbReference type="InterPro" id="IPR003781">
    <property type="entry name" value="CoA-bd"/>
</dbReference>
<keyword evidence="2" id="KW-0436">Ligase</keyword>
<dbReference type="GO" id="GO:0016874">
    <property type="term" value="F:ligase activity"/>
    <property type="evidence" value="ECO:0007669"/>
    <property type="project" value="UniProtKB-KW"/>
</dbReference>
<dbReference type="Gene3D" id="3.30.1490.20">
    <property type="entry name" value="ATP-grasp fold, A domain"/>
    <property type="match status" value="1"/>
</dbReference>
<dbReference type="InterPro" id="IPR011761">
    <property type="entry name" value="ATP-grasp"/>
</dbReference>
<dbReference type="GO" id="GO:0005524">
    <property type="term" value="F:ATP binding"/>
    <property type="evidence" value="ECO:0007669"/>
    <property type="project" value="UniProtKB-UniRule"/>
</dbReference>
<dbReference type="GO" id="GO:0046872">
    <property type="term" value="F:metal ion binding"/>
    <property type="evidence" value="ECO:0007669"/>
    <property type="project" value="InterPro"/>
</dbReference>